<protein>
    <submittedName>
        <fullName evidence="1">Uncharacterized protein</fullName>
    </submittedName>
</protein>
<sequence>MMKNYTKALAEQIVAVMDRYNNYEELEKIVICYGTVVVSRWCICNAKCHCRNTPAGYSSNFNTAALLGDYSTA</sequence>
<dbReference type="EMBL" id="JACOOY010000010">
    <property type="protein sequence ID" value="MBC5665428.1"/>
    <property type="molecule type" value="Genomic_DNA"/>
</dbReference>
<gene>
    <name evidence="1" type="ORF">H8S07_09075</name>
</gene>
<comment type="caution">
    <text evidence="1">The sequence shown here is derived from an EMBL/GenBank/DDBJ whole genome shotgun (WGS) entry which is preliminary data.</text>
</comment>
<keyword evidence="2" id="KW-1185">Reference proteome</keyword>
<proteinExistence type="predicted"/>
<name>A0ABR7EVY0_9FIRM</name>
<evidence type="ECO:0000313" key="1">
    <source>
        <dbReference type="EMBL" id="MBC5665428.1"/>
    </source>
</evidence>
<reference evidence="1 2" key="1">
    <citation type="submission" date="2020-08" db="EMBL/GenBank/DDBJ databases">
        <title>Genome public.</title>
        <authorList>
            <person name="Liu C."/>
            <person name="Sun Q."/>
        </authorList>
    </citation>
    <scope>NUCLEOTIDE SEQUENCE [LARGE SCALE GENOMIC DNA]</scope>
    <source>
        <strain evidence="1 2">NSJ-36</strain>
    </source>
</reference>
<evidence type="ECO:0000313" key="2">
    <source>
        <dbReference type="Proteomes" id="UP000647235"/>
    </source>
</evidence>
<accession>A0ABR7EVY0</accession>
<organism evidence="1 2">
    <name type="scientific">Dorea hominis</name>
    <dbReference type="NCBI Taxonomy" id="2763040"/>
    <lineage>
        <taxon>Bacteria</taxon>
        <taxon>Bacillati</taxon>
        <taxon>Bacillota</taxon>
        <taxon>Clostridia</taxon>
        <taxon>Lachnospirales</taxon>
        <taxon>Lachnospiraceae</taxon>
        <taxon>Dorea</taxon>
    </lineage>
</organism>
<dbReference type="RefSeq" id="WP_147323704.1">
    <property type="nucleotide sequence ID" value="NZ_JACOOY010000010.1"/>
</dbReference>
<dbReference type="Proteomes" id="UP000647235">
    <property type="component" value="Unassembled WGS sequence"/>
</dbReference>